<name>A0ACC0R5X9_9HYPO</name>
<organism evidence="1 2">
    <name type="scientific">Fusarium keratoplasticum</name>
    <dbReference type="NCBI Taxonomy" id="1328300"/>
    <lineage>
        <taxon>Eukaryota</taxon>
        <taxon>Fungi</taxon>
        <taxon>Dikarya</taxon>
        <taxon>Ascomycota</taxon>
        <taxon>Pezizomycotina</taxon>
        <taxon>Sordariomycetes</taxon>
        <taxon>Hypocreomycetidae</taxon>
        <taxon>Hypocreales</taxon>
        <taxon>Nectriaceae</taxon>
        <taxon>Fusarium</taxon>
        <taxon>Fusarium solani species complex</taxon>
    </lineage>
</organism>
<evidence type="ECO:0000313" key="1">
    <source>
        <dbReference type="EMBL" id="KAI8675588.1"/>
    </source>
</evidence>
<dbReference type="EMBL" id="CM046505">
    <property type="protein sequence ID" value="KAI8675588.1"/>
    <property type="molecule type" value="Genomic_DNA"/>
</dbReference>
<sequence length="642" mass="72156">MSRSFDHGFRDDVDGQSQELTDLTGLLNRETEENLPNTRVERTQETSSPAKKTTRFSGWRVGASYFALGALISLVVHVVLAVWIPTLDSFDNGVGVLWTGNCRDAATYNTLIHLGTTAVATLLLGGSNYCMQCLTAPTRKDLQTAHDKGVWLDIGVQSIRNLKAIKGYKAVLWFLIAISSIPIHLLYNSAFFMTLDTNSYQVYVVSRDFWNSTDPVPVRLTPPIHKDVHGRGWGRGEEQQLPPNATEYLNSVKASQSRPGSAEENDVGNFKRLSNEQCIDAYAQSVVSGRRTIIVTAANETEKGPFAFGYEYLAGKHVNTTLGMYRPYEWMCYGFRPAYESESLCYESIHNLTQQPEQWAPWFLPARHCHSEVVEGNCALNANQPIMVVIIICTSIKLIIMAMMVFLINGWPIITLGDAIQSFLDDPDPTTEGFCLLSKNAVTSRSPFWPKKEPLDEPDPIISRRRGHRWSDAASTRRWLYTLTILGVSLMVIIIFFGLSIDSMKDNNTVDPFSIRFGSVDAAAVITYWAVSTYSKYQNRILAAVIVANLPQMIFWIITFSLNSLLTVIYTAQEWEGFSRNRKTLRVSEPKGDQRSTYFLQLPYRIAVPFNLTTGVISWLLSNSIFPIIISSYDSLGRESFL</sequence>
<evidence type="ECO:0000313" key="2">
    <source>
        <dbReference type="Proteomes" id="UP001065298"/>
    </source>
</evidence>
<dbReference type="Proteomes" id="UP001065298">
    <property type="component" value="Chromosome 3"/>
</dbReference>
<comment type="caution">
    <text evidence="1">The sequence shown here is derived from an EMBL/GenBank/DDBJ whole genome shotgun (WGS) entry which is preliminary data.</text>
</comment>
<gene>
    <name evidence="1" type="ORF">NCS57_00460500</name>
</gene>
<keyword evidence="2" id="KW-1185">Reference proteome</keyword>
<protein>
    <submittedName>
        <fullName evidence="1">Uncharacterized protein</fullName>
    </submittedName>
</protein>
<reference evidence="1" key="1">
    <citation type="submission" date="2022-06" db="EMBL/GenBank/DDBJ databases">
        <title>Fusarium solani species complex genomes reveal bases of compartmentalisation and animal pathogenesis.</title>
        <authorList>
            <person name="Tsai I.J."/>
        </authorList>
    </citation>
    <scope>NUCLEOTIDE SEQUENCE</scope>
    <source>
        <strain evidence="1">Fu6.1</strain>
    </source>
</reference>
<proteinExistence type="predicted"/>
<accession>A0ACC0R5X9</accession>